<keyword evidence="8 14" id="KW-0406">Ion transport</keyword>
<dbReference type="Pfam" id="PF00895">
    <property type="entry name" value="ATP-synt_8"/>
    <property type="match status" value="1"/>
</dbReference>
<evidence type="ECO:0000256" key="11">
    <source>
        <dbReference type="ARBA" id="ARBA00023310"/>
    </source>
</evidence>
<evidence type="ECO:0000256" key="6">
    <source>
        <dbReference type="ARBA" id="ARBA00022781"/>
    </source>
</evidence>
<protein>
    <recommendedName>
        <fullName evidence="14">ATP synthase complex subunit 8</fullName>
    </recommendedName>
</protein>
<evidence type="ECO:0000256" key="16">
    <source>
        <dbReference type="SAM" id="Phobius"/>
    </source>
</evidence>
<evidence type="ECO:0000256" key="12">
    <source>
        <dbReference type="ARBA" id="ARBA00053067"/>
    </source>
</evidence>
<evidence type="ECO:0000256" key="13">
    <source>
        <dbReference type="ARBA" id="ARBA00064647"/>
    </source>
</evidence>
<evidence type="ECO:0000256" key="2">
    <source>
        <dbReference type="ARBA" id="ARBA00008892"/>
    </source>
</evidence>
<comment type="subunit">
    <text evidence="13">Component of the ATP synthase complex composed at least of ATP5F1A/subunit alpha, ATP5F1B/subunit beta, ATP5MC1/subunit c (homooctomer), MT-ATP6/subunit a, MT-ATP8/subunit 8, ATP5ME/subunit e, ATP5MF/subunit f, ATP5MG/subunit g, ATP5MK/subunit k, ATP5MJ/subunit j, ATP5F1C/subunit gamma, ATP5F1D/subunit delta, ATP5F1E/subunit epsilon, ATP5PF/subunit F6, ATP5PB/subunit b, ATP5PD/subunit d, ATP5PO/subunit OSCP. ATP synthase complex consists of a soluble F(1) head domain (subunits alpha(3) and beta(3)) - the catalytic core - and a membrane F(0) domain - the membrane proton channel (subunits c, a, 8, e, f, g, k and j). These two domains are linked by a central stalk (subunits gamma, delta, and epsilon) rotating inside the F1 region and a stationary peripheral stalk (subunits F6, b, d, and OSCP).</text>
</comment>
<keyword evidence="5 14" id="KW-0812">Transmembrane</keyword>
<geneLocation type="mitochondrion" evidence="17"/>
<comment type="similarity">
    <text evidence="2 14">Belongs to the ATPase protein 8 family.</text>
</comment>
<evidence type="ECO:0000256" key="1">
    <source>
        <dbReference type="ARBA" id="ARBA00004304"/>
    </source>
</evidence>
<evidence type="ECO:0000256" key="10">
    <source>
        <dbReference type="ARBA" id="ARBA00023136"/>
    </source>
</evidence>
<evidence type="ECO:0000256" key="3">
    <source>
        <dbReference type="ARBA" id="ARBA00022448"/>
    </source>
</evidence>
<evidence type="ECO:0000256" key="14">
    <source>
        <dbReference type="RuleBase" id="RU003661"/>
    </source>
</evidence>
<dbReference type="GO" id="GO:0031966">
    <property type="term" value="C:mitochondrial membrane"/>
    <property type="evidence" value="ECO:0007669"/>
    <property type="project" value="UniProtKB-SubCell"/>
</dbReference>
<dbReference type="GO" id="GO:0045259">
    <property type="term" value="C:proton-transporting ATP synthase complex"/>
    <property type="evidence" value="ECO:0007669"/>
    <property type="project" value="UniProtKB-KW"/>
</dbReference>
<comment type="subcellular location">
    <subcellularLocation>
        <location evidence="1 14">Mitochondrion membrane</location>
        <topology evidence="1 14">Single-pass membrane protein</topology>
    </subcellularLocation>
</comment>
<keyword evidence="3 14" id="KW-0813">Transport</keyword>
<dbReference type="GO" id="GO:0015986">
    <property type="term" value="P:proton motive force-driven ATP synthesis"/>
    <property type="evidence" value="ECO:0007669"/>
    <property type="project" value="InterPro"/>
</dbReference>
<evidence type="ECO:0000256" key="9">
    <source>
        <dbReference type="ARBA" id="ARBA00023128"/>
    </source>
</evidence>
<dbReference type="GO" id="GO:0015078">
    <property type="term" value="F:proton transmembrane transporter activity"/>
    <property type="evidence" value="ECO:0007669"/>
    <property type="project" value="InterPro"/>
</dbReference>
<keyword evidence="9 14" id="KW-0496">Mitochondrion</keyword>
<gene>
    <name evidence="17" type="primary">ATP8</name>
</gene>
<dbReference type="AlphaFoldDB" id="A0A023GU78"/>
<dbReference type="CTD" id="4509"/>
<name>A0A023GU78_ACHLN</name>
<dbReference type="RefSeq" id="YP_009019223.1">
    <property type="nucleotide sequence ID" value="NC_023768.1"/>
</dbReference>
<dbReference type="PANTHER" id="PTHR39937">
    <property type="entry name" value="ATP SYNTHASE PROTEIN 8"/>
    <property type="match status" value="1"/>
</dbReference>
<dbReference type="InterPro" id="IPR001421">
    <property type="entry name" value="ATP8_metazoa"/>
</dbReference>
<evidence type="ECO:0000256" key="5">
    <source>
        <dbReference type="ARBA" id="ARBA00022692"/>
    </source>
</evidence>
<dbReference type="PANTHER" id="PTHR39937:SF1">
    <property type="entry name" value="ATP SYNTHASE PROTEIN 8"/>
    <property type="match status" value="1"/>
</dbReference>
<keyword evidence="4 14" id="KW-0138">CF(0)</keyword>
<feature type="compositionally biased region" description="Polar residues" evidence="15">
    <location>
        <begin position="38"/>
        <end position="55"/>
    </location>
</feature>
<keyword evidence="10 16" id="KW-0472">Membrane</keyword>
<dbReference type="GeneID" id="18667017"/>
<keyword evidence="6 14" id="KW-0375">Hydrogen ion transport</keyword>
<evidence type="ECO:0000256" key="4">
    <source>
        <dbReference type="ARBA" id="ARBA00022547"/>
    </source>
</evidence>
<evidence type="ECO:0000256" key="7">
    <source>
        <dbReference type="ARBA" id="ARBA00022989"/>
    </source>
</evidence>
<evidence type="ECO:0000313" key="17">
    <source>
        <dbReference type="EMBL" id="AFC88420.1"/>
    </source>
</evidence>
<organism evidence="17">
    <name type="scientific">Achirus lineatus</name>
    <name type="common">Lined sole</name>
    <name type="synonym">Pleuronectes lineatus</name>
    <dbReference type="NCBI Taxonomy" id="253938"/>
    <lineage>
        <taxon>Eukaryota</taxon>
        <taxon>Metazoa</taxon>
        <taxon>Chordata</taxon>
        <taxon>Craniata</taxon>
        <taxon>Vertebrata</taxon>
        <taxon>Euteleostomi</taxon>
        <taxon>Actinopterygii</taxon>
        <taxon>Neopterygii</taxon>
        <taxon>Teleostei</taxon>
        <taxon>Neoteleostei</taxon>
        <taxon>Acanthomorphata</taxon>
        <taxon>Carangaria</taxon>
        <taxon>Pleuronectiformes</taxon>
        <taxon>Pleuronectoidei</taxon>
        <taxon>Achiridae</taxon>
        <taxon>Achirus</taxon>
    </lineage>
</organism>
<dbReference type="InterPro" id="IPR050635">
    <property type="entry name" value="ATPase_protein_8"/>
</dbReference>
<evidence type="ECO:0000256" key="8">
    <source>
        <dbReference type="ARBA" id="ARBA00023065"/>
    </source>
</evidence>
<accession>A0A023GU78</accession>
<keyword evidence="11" id="KW-0066">ATP synthesis</keyword>
<comment type="function">
    <text evidence="12">Subunit 8, of the mitochondrial membrane ATP synthase complex (F(1)F(0) ATP synthase or Complex V) that produces ATP from ADP in the presence of a proton gradient across the membrane which is generated by electron transport complexes of the respiratory chain. ATP synthase complex consist of a soluble F(1) head domain - the catalytic core - and a membrane F(1) domain - the membrane proton channel. These two domains are linked by a central stalk rotating inside the F(1) region and a stationary peripheral stalk. During catalysis, ATP synthesis in the catalytic domain of F(1) is coupled via a rotary mechanism of the central stalk subunits to proton translocation. In vivo, can only synthesize ATP although its ATP hydrolase activity can be activated artificially in vitro. Part of the complex F(0) domain.</text>
</comment>
<feature type="transmembrane region" description="Helical" evidence="16">
    <location>
        <begin position="6"/>
        <end position="24"/>
    </location>
</feature>
<sequence length="55" mass="6506">MPQLNPAPWLLIFLTTWLIFLTLIPTKIMKFTFPSHPTPKSKQATKTTPFNWPWH</sequence>
<proteinExistence type="inferred from homology"/>
<dbReference type="EMBL" id="JQ639067">
    <property type="protein sequence ID" value="AFC88420.1"/>
    <property type="molecule type" value="Genomic_DNA"/>
</dbReference>
<feature type="region of interest" description="Disordered" evidence="15">
    <location>
        <begin position="36"/>
        <end position="55"/>
    </location>
</feature>
<evidence type="ECO:0000256" key="15">
    <source>
        <dbReference type="SAM" id="MobiDB-lite"/>
    </source>
</evidence>
<keyword evidence="7 16" id="KW-1133">Transmembrane helix</keyword>
<reference evidence="17" key="1">
    <citation type="submission" date="2012-02" db="EMBL/GenBank/DDBJ databases">
        <authorList>
            <person name="Kong X."/>
            <person name="Shi W."/>
            <person name="Miao X."/>
            <person name="Wang S."/>
        </authorList>
    </citation>
    <scope>NUCLEOTIDE SEQUENCE</scope>
</reference>